<protein>
    <submittedName>
        <fullName evidence="3">Gag-pol polyprotein</fullName>
    </submittedName>
</protein>
<reference evidence="3" key="1">
    <citation type="submission" date="2017-02" db="UniProtKB">
        <authorList>
            <consortium name="WormBaseParasite"/>
        </authorList>
    </citation>
    <scope>IDENTIFICATION</scope>
</reference>
<accession>A0A0N5B486</accession>
<dbReference type="AlphaFoldDB" id="A0A0N5B486"/>
<keyword evidence="2" id="KW-1185">Reference proteome</keyword>
<organism evidence="2 3">
    <name type="scientific">Strongyloides papillosus</name>
    <name type="common">Intestinal threadworm</name>
    <dbReference type="NCBI Taxonomy" id="174720"/>
    <lineage>
        <taxon>Eukaryota</taxon>
        <taxon>Metazoa</taxon>
        <taxon>Ecdysozoa</taxon>
        <taxon>Nematoda</taxon>
        <taxon>Chromadorea</taxon>
        <taxon>Rhabditida</taxon>
        <taxon>Tylenchina</taxon>
        <taxon>Panagrolaimomorpha</taxon>
        <taxon>Strongyloidoidea</taxon>
        <taxon>Strongyloididae</taxon>
        <taxon>Strongyloides</taxon>
    </lineage>
</organism>
<sequence length="67" mass="7515">MPELNEAAVYVEDETDLSPMSISSNDSSKDDDEPTLPTKSDVLITKKRRSVNKIDKVEFDESIVENV</sequence>
<proteinExistence type="predicted"/>
<dbReference type="WBParaSite" id="SPAL_0000088825.1">
    <property type="protein sequence ID" value="SPAL_0000088825.1"/>
    <property type="gene ID" value="SPAL_0000088825"/>
</dbReference>
<name>A0A0N5B486_STREA</name>
<evidence type="ECO:0000313" key="2">
    <source>
        <dbReference type="Proteomes" id="UP000046392"/>
    </source>
</evidence>
<feature type="compositionally biased region" description="Low complexity" evidence="1">
    <location>
        <begin position="17"/>
        <end position="26"/>
    </location>
</feature>
<feature type="region of interest" description="Disordered" evidence="1">
    <location>
        <begin position="1"/>
        <end position="41"/>
    </location>
</feature>
<dbReference type="Proteomes" id="UP000046392">
    <property type="component" value="Unplaced"/>
</dbReference>
<evidence type="ECO:0000313" key="3">
    <source>
        <dbReference type="WBParaSite" id="SPAL_0000088825.1"/>
    </source>
</evidence>
<evidence type="ECO:0000256" key="1">
    <source>
        <dbReference type="SAM" id="MobiDB-lite"/>
    </source>
</evidence>